<name>A0A2P6V100_9CHLO</name>
<feature type="region of interest" description="Disordered" evidence="1">
    <location>
        <begin position="150"/>
        <end position="180"/>
    </location>
</feature>
<gene>
    <name evidence="3" type="ORF">C2E20_8557</name>
</gene>
<protein>
    <submittedName>
        <fullName evidence="3">Proteasome accessory factor 2</fullName>
    </submittedName>
</protein>
<dbReference type="AlphaFoldDB" id="A0A2P6V100"/>
<feature type="signal peptide" evidence="2">
    <location>
        <begin position="1"/>
        <end position="22"/>
    </location>
</feature>
<keyword evidence="3" id="KW-0647">Proteasome</keyword>
<dbReference type="EMBL" id="LHPF02000048">
    <property type="protein sequence ID" value="PSC67777.1"/>
    <property type="molecule type" value="Genomic_DNA"/>
</dbReference>
<dbReference type="SUPFAM" id="SSF82153">
    <property type="entry name" value="FAS1 domain"/>
    <property type="match status" value="1"/>
</dbReference>
<accession>A0A2P6V100</accession>
<organism evidence="3 4">
    <name type="scientific">Micractinium conductrix</name>
    <dbReference type="NCBI Taxonomy" id="554055"/>
    <lineage>
        <taxon>Eukaryota</taxon>
        <taxon>Viridiplantae</taxon>
        <taxon>Chlorophyta</taxon>
        <taxon>core chlorophytes</taxon>
        <taxon>Trebouxiophyceae</taxon>
        <taxon>Chlorellales</taxon>
        <taxon>Chlorellaceae</taxon>
        <taxon>Chlorella clade</taxon>
        <taxon>Micractinium</taxon>
    </lineage>
</organism>
<keyword evidence="2" id="KW-0732">Signal</keyword>
<proteinExistence type="predicted"/>
<dbReference type="Proteomes" id="UP000239649">
    <property type="component" value="Unassembled WGS sequence"/>
</dbReference>
<evidence type="ECO:0000256" key="2">
    <source>
        <dbReference type="SAM" id="SignalP"/>
    </source>
</evidence>
<evidence type="ECO:0000313" key="3">
    <source>
        <dbReference type="EMBL" id="PSC67777.1"/>
    </source>
</evidence>
<feature type="chain" id="PRO_5015146622" evidence="2">
    <location>
        <begin position="23"/>
        <end position="249"/>
    </location>
</feature>
<dbReference type="GO" id="GO:0000502">
    <property type="term" value="C:proteasome complex"/>
    <property type="evidence" value="ECO:0007669"/>
    <property type="project" value="UniProtKB-KW"/>
</dbReference>
<evidence type="ECO:0000256" key="1">
    <source>
        <dbReference type="SAM" id="MobiDB-lite"/>
    </source>
</evidence>
<reference evidence="3 4" key="1">
    <citation type="journal article" date="2018" name="Plant J.">
        <title>Genome sequences of Chlorella sorokiniana UTEX 1602 and Micractinium conductrix SAG 241.80: implications to maltose excretion by a green alga.</title>
        <authorList>
            <person name="Arriola M.B."/>
            <person name="Velmurugan N."/>
            <person name="Zhang Y."/>
            <person name="Plunkett M.H."/>
            <person name="Hondzo H."/>
            <person name="Barney B.M."/>
        </authorList>
    </citation>
    <scope>NUCLEOTIDE SEQUENCE [LARGE SCALE GENOMIC DNA]</scope>
    <source>
        <strain evidence="3 4">SAG 241.80</strain>
    </source>
</reference>
<dbReference type="InterPro" id="IPR036378">
    <property type="entry name" value="FAS1_dom_sf"/>
</dbReference>
<comment type="caution">
    <text evidence="3">The sequence shown here is derived from an EMBL/GenBank/DDBJ whole genome shotgun (WGS) entry which is preliminary data.</text>
</comment>
<dbReference type="Gene3D" id="2.30.180.10">
    <property type="entry name" value="FAS1 domain"/>
    <property type="match status" value="1"/>
</dbReference>
<evidence type="ECO:0000313" key="4">
    <source>
        <dbReference type="Proteomes" id="UP000239649"/>
    </source>
</evidence>
<keyword evidence="4" id="KW-1185">Reference proteome</keyword>
<sequence>MPSRSLLALACAALVLATGARAATATATTVAANANTFAPTFWETLCKEHYRFSILKEVVQCAGLVQLLSSRQTCGTFFAPDNLAWDDLLYSDLHISLAELKLPGNQGLLRELVKSLFVPHRQLRTPRDWPAWPHKRWVQTLVPKNKLGLAMTKDDGSKEDENDQFDAPGGDDGGDGGDDDGGNTIIDVFNIYGATGAAQIVPEKPYLTNLKVGSCGVMHTLEDIPTWLGWKAVVKKNVDAYRARTKKKP</sequence>